<dbReference type="AlphaFoldDB" id="A0A4Q7KMI1"/>
<organism evidence="2 3">
    <name type="scientific">Herbihabitans rhizosphaerae</name>
    <dbReference type="NCBI Taxonomy" id="1872711"/>
    <lineage>
        <taxon>Bacteria</taxon>
        <taxon>Bacillati</taxon>
        <taxon>Actinomycetota</taxon>
        <taxon>Actinomycetes</taxon>
        <taxon>Pseudonocardiales</taxon>
        <taxon>Pseudonocardiaceae</taxon>
        <taxon>Herbihabitans</taxon>
    </lineage>
</organism>
<reference evidence="2 3" key="1">
    <citation type="submission" date="2019-02" db="EMBL/GenBank/DDBJ databases">
        <title>Genomic Encyclopedia of Type Strains, Phase IV (KMG-IV): sequencing the most valuable type-strain genomes for metagenomic binning, comparative biology and taxonomic classification.</title>
        <authorList>
            <person name="Goeker M."/>
        </authorList>
    </citation>
    <scope>NUCLEOTIDE SEQUENCE [LARGE SCALE GENOMIC DNA]</scope>
    <source>
        <strain evidence="2 3">DSM 101727</strain>
    </source>
</reference>
<dbReference type="RefSeq" id="WP_242613459.1">
    <property type="nucleotide sequence ID" value="NZ_SGWQ01000005.1"/>
</dbReference>
<feature type="region of interest" description="Disordered" evidence="1">
    <location>
        <begin position="114"/>
        <end position="180"/>
    </location>
</feature>
<evidence type="ECO:0000313" key="2">
    <source>
        <dbReference type="EMBL" id="RZS37755.1"/>
    </source>
</evidence>
<dbReference type="EMBL" id="SGWQ01000005">
    <property type="protein sequence ID" value="RZS37755.1"/>
    <property type="molecule type" value="Genomic_DNA"/>
</dbReference>
<dbReference type="PROSITE" id="PS51257">
    <property type="entry name" value="PROKAR_LIPOPROTEIN"/>
    <property type="match status" value="1"/>
</dbReference>
<sequence length="180" mass="18840">MRIRTGLVIGLLAALTGCGTTGGTANDATTAAPASDKGDGIKFARCMRDQGINMPDPTSGGDREFSVSLPDGVDPDKADAATKNCKQYMPNGGEPRKLDPQTVEQMRKMARCMRDNGVPDFPDPKPDGGPQVERNGNGSNSNGSGGVDPEDPKFQAAERVCAQFRPTGAAGPHLSPRDPK</sequence>
<proteinExistence type="predicted"/>
<dbReference type="Proteomes" id="UP000294257">
    <property type="component" value="Unassembled WGS sequence"/>
</dbReference>
<evidence type="ECO:0000256" key="1">
    <source>
        <dbReference type="SAM" id="MobiDB-lite"/>
    </source>
</evidence>
<feature type="region of interest" description="Disordered" evidence="1">
    <location>
        <begin position="53"/>
        <end position="100"/>
    </location>
</feature>
<comment type="caution">
    <text evidence="2">The sequence shown here is derived from an EMBL/GenBank/DDBJ whole genome shotgun (WGS) entry which is preliminary data.</text>
</comment>
<accession>A0A4Q7KMI1</accession>
<evidence type="ECO:0000313" key="3">
    <source>
        <dbReference type="Proteomes" id="UP000294257"/>
    </source>
</evidence>
<keyword evidence="3" id="KW-1185">Reference proteome</keyword>
<name>A0A4Q7KMI1_9PSEU</name>
<protein>
    <submittedName>
        <fullName evidence="2">Uncharacterized protein</fullName>
    </submittedName>
</protein>
<gene>
    <name evidence="2" type="ORF">EV193_105313</name>
</gene>